<keyword evidence="8" id="KW-1185">Reference proteome</keyword>
<dbReference type="Pfam" id="PF00400">
    <property type="entry name" value="WD40"/>
    <property type="match status" value="1"/>
</dbReference>
<dbReference type="PROSITE" id="PS50294">
    <property type="entry name" value="WD_REPEATS_REGION"/>
    <property type="match status" value="1"/>
</dbReference>
<protein>
    <recommendedName>
        <fullName evidence="6">EIPR1-like beta-propeller domain-containing protein</fullName>
    </recommendedName>
</protein>
<dbReference type="eggNOG" id="KOG1007">
    <property type="taxonomic scope" value="Eukaryota"/>
</dbReference>
<evidence type="ECO:0000259" key="6">
    <source>
        <dbReference type="Pfam" id="PF23609"/>
    </source>
</evidence>
<dbReference type="AlphaFoldDB" id="T1JVP4"/>
<dbReference type="OrthoDB" id="196957at2759"/>
<reference evidence="7" key="2">
    <citation type="submission" date="2015-06" db="UniProtKB">
        <authorList>
            <consortium name="EnsemblMetazoa"/>
        </authorList>
    </citation>
    <scope>IDENTIFICATION</scope>
</reference>
<evidence type="ECO:0000313" key="8">
    <source>
        <dbReference type="Proteomes" id="UP000015104"/>
    </source>
</evidence>
<dbReference type="STRING" id="32264.T1JVP4"/>
<feature type="region of interest" description="Disordered" evidence="5">
    <location>
        <begin position="329"/>
        <end position="351"/>
    </location>
</feature>
<dbReference type="PANTHER" id="PTHR14205">
    <property type="entry name" value="WD-REPEAT PROTEIN"/>
    <property type="match status" value="1"/>
</dbReference>
<dbReference type="Gene3D" id="2.130.10.10">
    <property type="entry name" value="YVTN repeat-like/Quinoprotein amine dehydrogenase"/>
    <property type="match status" value="1"/>
</dbReference>
<dbReference type="InterPro" id="IPR001680">
    <property type="entry name" value="WD40_rpt"/>
</dbReference>
<evidence type="ECO:0000256" key="3">
    <source>
        <dbReference type="ARBA" id="ARBA00022737"/>
    </source>
</evidence>
<comment type="similarity">
    <text evidence="1">Belongs to the WD repeat EIPR1 family.</text>
</comment>
<dbReference type="HOGENOM" id="CLU_050772_0_0_1"/>
<dbReference type="SMART" id="SM00320">
    <property type="entry name" value="WD40"/>
    <property type="match status" value="5"/>
</dbReference>
<dbReference type="SUPFAM" id="SSF50978">
    <property type="entry name" value="WD40 repeat-like"/>
    <property type="match status" value="1"/>
</dbReference>
<organism evidence="7 8">
    <name type="scientific">Tetranychus urticae</name>
    <name type="common">Two-spotted spider mite</name>
    <dbReference type="NCBI Taxonomy" id="32264"/>
    <lineage>
        <taxon>Eukaryota</taxon>
        <taxon>Metazoa</taxon>
        <taxon>Ecdysozoa</taxon>
        <taxon>Arthropoda</taxon>
        <taxon>Chelicerata</taxon>
        <taxon>Arachnida</taxon>
        <taxon>Acari</taxon>
        <taxon>Acariformes</taxon>
        <taxon>Trombidiformes</taxon>
        <taxon>Prostigmata</taxon>
        <taxon>Eleutherengona</taxon>
        <taxon>Raphignathae</taxon>
        <taxon>Tetranychoidea</taxon>
        <taxon>Tetranychidae</taxon>
        <taxon>Tetranychus</taxon>
    </lineage>
</organism>
<reference evidence="8" key="1">
    <citation type="submission" date="2011-08" db="EMBL/GenBank/DDBJ databases">
        <authorList>
            <person name="Rombauts S."/>
        </authorList>
    </citation>
    <scope>NUCLEOTIDE SEQUENCE</scope>
    <source>
        <strain evidence="8">London</strain>
    </source>
</reference>
<dbReference type="KEGG" id="tut:107371676"/>
<name>T1JVP4_TETUR</name>
<keyword evidence="2 4" id="KW-0853">WD repeat</keyword>
<dbReference type="PANTHER" id="PTHR14205:SF15">
    <property type="entry name" value="EARP AND GARP COMPLEX-INTERACTING PROTEIN 1"/>
    <property type="match status" value="1"/>
</dbReference>
<dbReference type="InterPro" id="IPR036322">
    <property type="entry name" value="WD40_repeat_dom_sf"/>
</dbReference>
<feature type="compositionally biased region" description="Polar residues" evidence="5">
    <location>
        <begin position="341"/>
        <end position="351"/>
    </location>
</feature>
<dbReference type="OMA" id="HKYAILR"/>
<evidence type="ECO:0000313" key="7">
    <source>
        <dbReference type="EnsemblMetazoa" id="tetur02g05330.1"/>
    </source>
</evidence>
<dbReference type="InterPro" id="IPR015943">
    <property type="entry name" value="WD40/YVTN_repeat-like_dom_sf"/>
</dbReference>
<dbReference type="EMBL" id="CAEY01000795">
    <property type="status" value="NOT_ANNOTATED_CDS"/>
    <property type="molecule type" value="Genomic_DNA"/>
</dbReference>
<dbReference type="PROSITE" id="PS50082">
    <property type="entry name" value="WD_REPEATS_2"/>
    <property type="match status" value="1"/>
</dbReference>
<proteinExistence type="inferred from homology"/>
<dbReference type="Proteomes" id="UP000015104">
    <property type="component" value="Unassembled WGS sequence"/>
</dbReference>
<dbReference type="InterPro" id="IPR059104">
    <property type="entry name" value="Beta-prop_EIPR1-like"/>
</dbReference>
<gene>
    <name evidence="7" type="primary">107371676</name>
</gene>
<dbReference type="FunFam" id="2.130.10.10:FF:000732">
    <property type="entry name" value="EARP-interacting protein homolog"/>
    <property type="match status" value="1"/>
</dbReference>
<keyword evidence="3" id="KW-0677">Repeat</keyword>
<dbReference type="Pfam" id="PF23609">
    <property type="entry name" value="Beta-prop_EIPR1"/>
    <property type="match status" value="1"/>
</dbReference>
<sequence length="408" mass="45967">MDSIGRSSEEESPLIYGLEHQARALCSQTISTIGADVTFVRFLVGTQSLQTSNQVHLLEYSEETNNLSKAFFKHDGGEIWSINCCPKNPRLITTCYSPTSSSRTRDCLCSLYELPSDIVDSLADKDYSTPPSLNKLCDFKSNSNVGRTSIWQPEDGNQLMTFEDRKIILWDIETKQSTWSTAIDPTSSTTKASNKLTKITTIRWSPHSNCSIIAAALGNNVYARDIRCKSSSFAFYLNAHSQQVRDVDFNPNAQYYMATCGDDCEYKFWDVRNPTTPAITMLNHSHWVWSIRYNQFHDQLVLTCSSDSRVNLTRINSLASQPFGQLVDPDESDLSEVGDQSVISNNTTSNTGQNKLEDELICSFEEHEDSVYAAEWSASDPWIFASLSYDGRLVINKVPKKEKFSLLF</sequence>
<dbReference type="EnsemblMetazoa" id="tetur02g05330.1">
    <property type="protein sequence ID" value="tetur02g05330.1"/>
    <property type="gene ID" value="tetur02g05330"/>
</dbReference>
<evidence type="ECO:0000256" key="1">
    <source>
        <dbReference type="ARBA" id="ARBA00005672"/>
    </source>
</evidence>
<feature type="domain" description="EIPR1-like beta-propeller" evidence="6">
    <location>
        <begin position="13"/>
        <end position="312"/>
    </location>
</feature>
<evidence type="ECO:0000256" key="2">
    <source>
        <dbReference type="ARBA" id="ARBA00022574"/>
    </source>
</evidence>
<accession>T1JVP4</accession>
<evidence type="ECO:0000256" key="5">
    <source>
        <dbReference type="SAM" id="MobiDB-lite"/>
    </source>
</evidence>
<feature type="repeat" description="WD" evidence="4">
    <location>
        <begin position="237"/>
        <end position="279"/>
    </location>
</feature>
<dbReference type="GO" id="GO:0016567">
    <property type="term" value="P:protein ubiquitination"/>
    <property type="evidence" value="ECO:0007669"/>
    <property type="project" value="TreeGrafter"/>
</dbReference>
<dbReference type="InterPro" id="IPR040323">
    <property type="entry name" value="EIPR1"/>
</dbReference>
<evidence type="ECO:0000256" key="4">
    <source>
        <dbReference type="PROSITE-ProRule" id="PRU00221"/>
    </source>
</evidence>